<keyword evidence="5" id="KW-1185">Reference proteome</keyword>
<protein>
    <submittedName>
        <fullName evidence="4">Spore germination protein</fullName>
    </submittedName>
</protein>
<sequence>MENISSTQIKSSNKFLNHNIKLCENIISNVDIIKKGFVNCDDIIIRDLSIGDKYNLKAALIYIDGMINTEVIELSIMNKLNNCTCKIRSKEYFKHLFGINDKDVTSEMDVIFKSILQGKAVLLIDKINFALVLNFENPPKRDISEPSIEINIRGPREGFTESLTINVCLLRKRIKNIDLKVEHFIIGKQTETDLKIVYLDNITDKEIVDEVRTRIKKIDLDSIVDTSNVEECISDGGTFNFIPTAFHTEKPDTASRKILQGKVAILVDGSPTVLVVPCTFIEHLQAQEDYYNNHVLATIDRVIRFISFLLALLLPAFWVSISTFHHELIPTSLVVTVIKTRSGLPFPTLVEAFFMLAAYEIIKEAGIRMPESIGQAISVVGALVLGQSAVSAGLVSTPMVIVIAVTGIATYVIPSVELTRSIIFPKYAFLLLGGSFGLIGLLSGMLFFLVYLLSLRSFGVPYLSPFGPLDSEKLKDTIYRKPISRDKSNKGFMNLVKKKLKNK</sequence>
<dbReference type="PANTHER" id="PTHR22550:SF5">
    <property type="entry name" value="LEUCINE ZIPPER PROTEIN 4"/>
    <property type="match status" value="1"/>
</dbReference>
<feature type="transmembrane region" description="Helical" evidence="3">
    <location>
        <begin position="428"/>
        <end position="453"/>
    </location>
</feature>
<dbReference type="AlphaFoldDB" id="A0A8J8MEX7"/>
<evidence type="ECO:0000256" key="1">
    <source>
        <dbReference type="ARBA" id="ARBA00005278"/>
    </source>
</evidence>
<feature type="transmembrane region" description="Helical" evidence="3">
    <location>
        <begin position="302"/>
        <end position="324"/>
    </location>
</feature>
<dbReference type="RefSeq" id="WP_212691589.1">
    <property type="nucleotide sequence ID" value="NZ_CP058561.1"/>
</dbReference>
<accession>A0A8J8MEX7</accession>
<organism evidence="4 5">
    <name type="scientific">Vallitalea guaymasensis</name>
    <dbReference type="NCBI Taxonomy" id="1185412"/>
    <lineage>
        <taxon>Bacteria</taxon>
        <taxon>Bacillati</taxon>
        <taxon>Bacillota</taxon>
        <taxon>Clostridia</taxon>
        <taxon>Lachnospirales</taxon>
        <taxon>Vallitaleaceae</taxon>
        <taxon>Vallitalea</taxon>
    </lineage>
</organism>
<dbReference type="EMBL" id="CP058561">
    <property type="protein sequence ID" value="QUH31623.1"/>
    <property type="molecule type" value="Genomic_DNA"/>
</dbReference>
<comment type="similarity">
    <text evidence="1">Belongs to the GerABKA family.</text>
</comment>
<evidence type="ECO:0000313" key="5">
    <source>
        <dbReference type="Proteomes" id="UP000677305"/>
    </source>
</evidence>
<dbReference type="PIRSF" id="PIRSF005690">
    <property type="entry name" value="GerBA"/>
    <property type="match status" value="1"/>
</dbReference>
<keyword evidence="2 3" id="KW-0472">Membrane</keyword>
<dbReference type="KEGG" id="vgu:HYG85_22910"/>
<evidence type="ECO:0000256" key="2">
    <source>
        <dbReference type="ARBA" id="ARBA00023136"/>
    </source>
</evidence>
<name>A0A8J8MEX7_9FIRM</name>
<dbReference type="InterPro" id="IPR004995">
    <property type="entry name" value="Spore_Ger"/>
</dbReference>
<dbReference type="InterPro" id="IPR050768">
    <property type="entry name" value="UPF0353/GerABKA_families"/>
</dbReference>
<reference evidence="4 5" key="1">
    <citation type="submission" date="2020-07" db="EMBL/GenBank/DDBJ databases">
        <title>Vallitalea guaymasensis genome.</title>
        <authorList>
            <person name="Postec A."/>
        </authorList>
    </citation>
    <scope>NUCLEOTIDE SEQUENCE [LARGE SCALE GENOMIC DNA]</scope>
    <source>
        <strain evidence="4 5">Ra1766G1</strain>
    </source>
</reference>
<dbReference type="GO" id="GO:0009847">
    <property type="term" value="P:spore germination"/>
    <property type="evidence" value="ECO:0007669"/>
    <property type="project" value="InterPro"/>
</dbReference>
<dbReference type="Pfam" id="PF03323">
    <property type="entry name" value="GerA"/>
    <property type="match status" value="1"/>
</dbReference>
<dbReference type="PANTHER" id="PTHR22550">
    <property type="entry name" value="SPORE GERMINATION PROTEIN"/>
    <property type="match status" value="1"/>
</dbReference>
<dbReference type="GO" id="GO:0016020">
    <property type="term" value="C:membrane"/>
    <property type="evidence" value="ECO:0007669"/>
    <property type="project" value="InterPro"/>
</dbReference>
<dbReference type="Proteomes" id="UP000677305">
    <property type="component" value="Chromosome"/>
</dbReference>
<evidence type="ECO:0000313" key="4">
    <source>
        <dbReference type="EMBL" id="QUH31623.1"/>
    </source>
</evidence>
<evidence type="ECO:0000256" key="3">
    <source>
        <dbReference type="SAM" id="Phobius"/>
    </source>
</evidence>
<feature type="transmembrane region" description="Helical" evidence="3">
    <location>
        <begin position="399"/>
        <end position="416"/>
    </location>
</feature>
<proteinExistence type="inferred from homology"/>
<keyword evidence="3" id="KW-1133">Transmembrane helix</keyword>
<gene>
    <name evidence="4" type="ORF">HYG85_22910</name>
</gene>
<keyword evidence="3" id="KW-0812">Transmembrane</keyword>